<proteinExistence type="predicted"/>
<accession>A0A3G4ZW41</accession>
<sequence>MSTPIPKENQDSVLTPLIQDTKEQDKIKAPENEKQFRQYKEIVLLLNEEFGSPACPSCGIRFCVPFEYCIGDQKLRCSENCERRSSRFCIICKGDISDGRVRYGATDNSCQKHVELAGFLEMVFKKKRKNAESVLADLIKKVKSCDLV</sequence>
<dbReference type="EMBL" id="MK072063">
    <property type="protein sequence ID" value="AYV77659.1"/>
    <property type="molecule type" value="Genomic_DNA"/>
</dbReference>
<organism evidence="2">
    <name type="scientific">Dasosvirus sp</name>
    <dbReference type="NCBI Taxonomy" id="2487764"/>
    <lineage>
        <taxon>Viruses</taxon>
        <taxon>Varidnaviria</taxon>
        <taxon>Bamfordvirae</taxon>
        <taxon>Nucleocytoviricota</taxon>
        <taxon>Megaviricetes</taxon>
        <taxon>Imitervirales</taxon>
        <taxon>Mimiviridae</taxon>
        <taxon>Klosneuvirinae</taxon>
    </lineage>
</organism>
<evidence type="ECO:0000313" key="2">
    <source>
        <dbReference type="EMBL" id="AYV77659.1"/>
    </source>
</evidence>
<reference evidence="2" key="1">
    <citation type="submission" date="2018-10" db="EMBL/GenBank/DDBJ databases">
        <title>Hidden diversity of soil giant viruses.</title>
        <authorList>
            <person name="Schulz F."/>
            <person name="Alteio L."/>
            <person name="Goudeau D."/>
            <person name="Ryan E.M."/>
            <person name="Malmstrom R.R."/>
            <person name="Blanchard J."/>
            <person name="Woyke T."/>
        </authorList>
    </citation>
    <scope>NUCLEOTIDE SEQUENCE</scope>
    <source>
        <strain evidence="2">DSV1</strain>
    </source>
</reference>
<evidence type="ECO:0000256" key="1">
    <source>
        <dbReference type="SAM" id="MobiDB-lite"/>
    </source>
</evidence>
<feature type="region of interest" description="Disordered" evidence="1">
    <location>
        <begin position="1"/>
        <end position="30"/>
    </location>
</feature>
<gene>
    <name evidence="2" type="ORF">Dasosvirus22_2</name>
</gene>
<feature type="compositionally biased region" description="Basic and acidic residues" evidence="1">
    <location>
        <begin position="20"/>
        <end position="30"/>
    </location>
</feature>
<name>A0A3G4ZW41_9VIRU</name>
<protein>
    <submittedName>
        <fullName evidence="2">Uncharacterized protein</fullName>
    </submittedName>
</protein>